<dbReference type="RefSeq" id="WP_073293577.1">
    <property type="nucleotide sequence ID" value="NZ_FRAV01000020.1"/>
</dbReference>
<dbReference type="STRING" id="1302687.SAMN05444267_102030"/>
<evidence type="ECO:0008006" key="3">
    <source>
        <dbReference type="Google" id="ProtNLM"/>
    </source>
</evidence>
<organism evidence="1 2">
    <name type="scientific">Chryseobacterium polytrichastri</name>
    <dbReference type="NCBI Taxonomy" id="1302687"/>
    <lineage>
        <taxon>Bacteria</taxon>
        <taxon>Pseudomonadati</taxon>
        <taxon>Bacteroidota</taxon>
        <taxon>Flavobacteriia</taxon>
        <taxon>Flavobacteriales</taxon>
        <taxon>Weeksellaceae</taxon>
        <taxon>Chryseobacterium group</taxon>
        <taxon>Chryseobacterium</taxon>
    </lineage>
</organism>
<dbReference type="Gene3D" id="3.30.1150.10">
    <property type="match status" value="1"/>
</dbReference>
<evidence type="ECO:0000313" key="1">
    <source>
        <dbReference type="EMBL" id="SHL56536.1"/>
    </source>
</evidence>
<accession>A0A1M7BNV8</accession>
<keyword evidence="2" id="KW-1185">Reference proteome</keyword>
<dbReference type="Proteomes" id="UP000184364">
    <property type="component" value="Unassembled WGS sequence"/>
</dbReference>
<dbReference type="SUPFAM" id="SSF74653">
    <property type="entry name" value="TolA/TonB C-terminal domain"/>
    <property type="match status" value="1"/>
</dbReference>
<dbReference type="OrthoDB" id="1095452at2"/>
<gene>
    <name evidence="1" type="ORF">SAMN05444267_102030</name>
</gene>
<dbReference type="EMBL" id="FRAV01000020">
    <property type="protein sequence ID" value="SHL56536.1"/>
    <property type="molecule type" value="Genomic_DNA"/>
</dbReference>
<reference evidence="2" key="1">
    <citation type="submission" date="2016-11" db="EMBL/GenBank/DDBJ databases">
        <authorList>
            <person name="Varghese N."/>
            <person name="Submissions S."/>
        </authorList>
    </citation>
    <scope>NUCLEOTIDE SEQUENCE [LARGE SCALE GENOMIC DNA]</scope>
    <source>
        <strain evidence="2">DSM 26899</strain>
    </source>
</reference>
<dbReference type="AlphaFoldDB" id="A0A1M7BNV8"/>
<sequence length="148" mass="16856">MKKTFLFLGAFLCILIFGQGIMTNKIPSKNGSAIPNYVVLKSKMNLDGVVTQADKAPEFPGGMDAFHRKFADNMDIIDVDSKKIDTRVYFIVEKNGYVRYVTATGDDKKHSEAAETAIRRMFVKWKPAMINNEPVRYLYTFPLSLKKY</sequence>
<protein>
    <recommendedName>
        <fullName evidence="3">TonB protein C-terminal</fullName>
    </recommendedName>
</protein>
<evidence type="ECO:0000313" key="2">
    <source>
        <dbReference type="Proteomes" id="UP000184364"/>
    </source>
</evidence>
<proteinExistence type="predicted"/>
<name>A0A1M7BNV8_9FLAO</name>